<dbReference type="Proteomes" id="UP000682733">
    <property type="component" value="Unassembled WGS sequence"/>
</dbReference>
<comment type="caution">
    <text evidence="3">The sequence shown here is derived from an EMBL/GenBank/DDBJ whole genome shotgun (WGS) entry which is preliminary data.</text>
</comment>
<proteinExistence type="predicted"/>
<evidence type="ECO:0000256" key="1">
    <source>
        <dbReference type="SAM" id="MobiDB-lite"/>
    </source>
</evidence>
<evidence type="ECO:0000259" key="2">
    <source>
        <dbReference type="PROSITE" id="PS00028"/>
    </source>
</evidence>
<feature type="region of interest" description="Disordered" evidence="1">
    <location>
        <begin position="92"/>
        <end position="116"/>
    </location>
</feature>
<dbReference type="Proteomes" id="UP000677228">
    <property type="component" value="Unassembled WGS sequence"/>
</dbReference>
<accession>A0A8S2E433</accession>
<dbReference type="EMBL" id="CAJNOK010008425">
    <property type="protein sequence ID" value="CAF1063220.1"/>
    <property type="molecule type" value="Genomic_DNA"/>
</dbReference>
<evidence type="ECO:0000313" key="4">
    <source>
        <dbReference type="EMBL" id="CAF3828494.1"/>
    </source>
</evidence>
<dbReference type="EMBL" id="CAJOBA010008438">
    <property type="protein sequence ID" value="CAF3828494.1"/>
    <property type="molecule type" value="Genomic_DNA"/>
</dbReference>
<dbReference type="Gene3D" id="3.30.160.60">
    <property type="entry name" value="Classic Zinc Finger"/>
    <property type="match status" value="1"/>
</dbReference>
<protein>
    <recommendedName>
        <fullName evidence="2">C2H2-type domain-containing protein</fullName>
    </recommendedName>
</protein>
<feature type="domain" description="C2H2-type" evidence="2">
    <location>
        <begin position="41"/>
        <end position="62"/>
    </location>
</feature>
<name>A0A8S2E433_9BILA</name>
<reference evidence="3" key="1">
    <citation type="submission" date="2021-02" db="EMBL/GenBank/DDBJ databases">
        <authorList>
            <person name="Nowell W R."/>
        </authorList>
    </citation>
    <scope>NUCLEOTIDE SEQUENCE</scope>
</reference>
<dbReference type="SMART" id="SM00355">
    <property type="entry name" value="ZnF_C2H2"/>
    <property type="match status" value="2"/>
</dbReference>
<sequence>MSMSALEFYCPGCSYSSPYLKKYLIHLTSTHGTNKHFIVSCPLCNSTFSSARSFSTHISSRHKRRLNDDVENGSVELLDNLVNDRTVFNEMEESAGEGVEEEEDQQQREHAQQNNDSTTSFIKRILHFLFTLQSLYFVSEAAISYVAMNLADILEWILNHNDVVQSAVMLLRQMSNVNHRLTKMKQYFGYSCPQNDSLQVPIRNNKSINVKWSFIPFLENLGNFLKLPEVQADLNRLAVSTNEVMTDVHDGYFASSHPAFKDPTFLKIELNSDDLNITNAVSHKSHKVFFIYWTLLNLKRDHRSGQVSKRLVAACDSAALKYDLLDRVVGDFLDDVKTLCTTGLRVMGAGVEKIYFGGLFFTLGDYPAQQSIHGRKESVAAKTFCPCCDVAADNYIDSIDQVINSS</sequence>
<organism evidence="3 5">
    <name type="scientific">Didymodactylos carnosus</name>
    <dbReference type="NCBI Taxonomy" id="1234261"/>
    <lineage>
        <taxon>Eukaryota</taxon>
        <taxon>Metazoa</taxon>
        <taxon>Spiralia</taxon>
        <taxon>Gnathifera</taxon>
        <taxon>Rotifera</taxon>
        <taxon>Eurotatoria</taxon>
        <taxon>Bdelloidea</taxon>
        <taxon>Philodinida</taxon>
        <taxon>Philodinidae</taxon>
        <taxon>Didymodactylos</taxon>
    </lineage>
</organism>
<gene>
    <name evidence="3" type="ORF">OVA965_LOCUS17523</name>
    <name evidence="4" type="ORF">TMI583_LOCUS17531</name>
</gene>
<dbReference type="AlphaFoldDB" id="A0A8S2E433"/>
<evidence type="ECO:0000313" key="3">
    <source>
        <dbReference type="EMBL" id="CAF1063220.1"/>
    </source>
</evidence>
<feature type="compositionally biased region" description="Acidic residues" evidence="1">
    <location>
        <begin position="92"/>
        <end position="104"/>
    </location>
</feature>
<evidence type="ECO:0000313" key="5">
    <source>
        <dbReference type="Proteomes" id="UP000677228"/>
    </source>
</evidence>
<dbReference type="InterPro" id="IPR013087">
    <property type="entry name" value="Znf_C2H2_type"/>
</dbReference>
<dbReference type="PROSITE" id="PS00028">
    <property type="entry name" value="ZINC_FINGER_C2H2_1"/>
    <property type="match status" value="1"/>
</dbReference>